<evidence type="ECO:0000256" key="5">
    <source>
        <dbReference type="SAM" id="Coils"/>
    </source>
</evidence>
<keyword evidence="9" id="KW-1185">Reference proteome</keyword>
<organism evidence="8 9">
    <name type="scientific">Photobacterium lutimaris</name>
    <dbReference type="NCBI Taxonomy" id="388278"/>
    <lineage>
        <taxon>Bacteria</taxon>
        <taxon>Pseudomonadati</taxon>
        <taxon>Pseudomonadota</taxon>
        <taxon>Gammaproteobacteria</taxon>
        <taxon>Vibrionales</taxon>
        <taxon>Vibrionaceae</taxon>
        <taxon>Photobacterium</taxon>
    </lineage>
</organism>
<dbReference type="InterPro" id="IPR027367">
    <property type="entry name" value="Gly-zipper_YMGG"/>
</dbReference>
<keyword evidence="3" id="KW-0998">Cell outer membrane</keyword>
<dbReference type="InterPro" id="IPR050330">
    <property type="entry name" value="Bact_OuterMem_StrucFunc"/>
</dbReference>
<dbReference type="Pfam" id="PF13441">
    <property type="entry name" value="Gly-zipper_YMGG"/>
    <property type="match status" value="1"/>
</dbReference>
<dbReference type="NCBIfam" id="TIGR03789">
    <property type="entry name" value="pdsO"/>
    <property type="match status" value="1"/>
</dbReference>
<dbReference type="PANTHER" id="PTHR30329">
    <property type="entry name" value="STATOR ELEMENT OF FLAGELLAR MOTOR COMPLEX"/>
    <property type="match status" value="1"/>
</dbReference>
<feature type="coiled-coil region" evidence="5">
    <location>
        <begin position="102"/>
        <end position="129"/>
    </location>
</feature>
<dbReference type="RefSeq" id="WP_107347598.1">
    <property type="nucleotide sequence ID" value="NZ_PYMH01000001.1"/>
</dbReference>
<evidence type="ECO:0000313" key="9">
    <source>
        <dbReference type="Proteomes" id="UP000241222"/>
    </source>
</evidence>
<dbReference type="Proteomes" id="UP000241222">
    <property type="component" value="Unassembled WGS sequence"/>
</dbReference>
<reference evidence="8 9" key="1">
    <citation type="submission" date="2018-03" db="EMBL/GenBank/DDBJ databases">
        <title>Whole genome sequencing of Histamine producing bacteria.</title>
        <authorList>
            <person name="Butler K."/>
        </authorList>
    </citation>
    <scope>NUCLEOTIDE SEQUENCE [LARGE SCALE GENOMIC DNA]</scope>
    <source>
        <strain evidence="8 9">JCM 13586</strain>
    </source>
</reference>
<dbReference type="GO" id="GO:0009279">
    <property type="term" value="C:cell outer membrane"/>
    <property type="evidence" value="ECO:0007669"/>
    <property type="project" value="UniProtKB-SubCell"/>
</dbReference>
<name>A0A2T3J4N4_9GAMM</name>
<keyword evidence="5" id="KW-0175">Coiled coil</keyword>
<dbReference type="OrthoDB" id="7061829at2"/>
<evidence type="ECO:0000259" key="7">
    <source>
        <dbReference type="PROSITE" id="PS51123"/>
    </source>
</evidence>
<evidence type="ECO:0000313" key="8">
    <source>
        <dbReference type="EMBL" id="PSU36244.1"/>
    </source>
</evidence>
<evidence type="ECO:0000256" key="3">
    <source>
        <dbReference type="ARBA" id="ARBA00023237"/>
    </source>
</evidence>
<proteinExistence type="predicted"/>
<feature type="signal peptide" evidence="6">
    <location>
        <begin position="1"/>
        <end position="25"/>
    </location>
</feature>
<dbReference type="Pfam" id="PF00691">
    <property type="entry name" value="OmpA"/>
    <property type="match status" value="1"/>
</dbReference>
<comment type="subcellular location">
    <subcellularLocation>
        <location evidence="1">Cell outer membrane</location>
    </subcellularLocation>
</comment>
<comment type="caution">
    <text evidence="8">The sequence shown here is derived from an EMBL/GenBank/DDBJ whole genome shotgun (WGS) entry which is preliminary data.</text>
</comment>
<dbReference type="PRINTS" id="PR01021">
    <property type="entry name" value="OMPADOMAIN"/>
</dbReference>
<sequence>MKKQLISTLIATTLMASLVSPAATANDSMSNSNTNDTYRVGEQESLIGLGSGAALGAIVGGPIGAVVGAMVGGIVGTAVGQDSQIQAQDEELGELFARNSELERISQKYNQAQIEIARLEQDKYDLMNHKERQLDLALEMNVHFRTGSAEIEPLFKAQLDEIAEIMKQAPDIHWELAGYSDRRGSTERNLSLSEQRVEAVRDYLESQGVESVQLYAAAYGDQEPLKNEQNFEGDFFDRRVTLRSASDNVSTAQSH</sequence>
<evidence type="ECO:0000256" key="1">
    <source>
        <dbReference type="ARBA" id="ARBA00004442"/>
    </source>
</evidence>
<dbReference type="EMBL" id="PYMH01000001">
    <property type="protein sequence ID" value="PSU36244.1"/>
    <property type="molecule type" value="Genomic_DNA"/>
</dbReference>
<dbReference type="AlphaFoldDB" id="A0A2T3J4N4"/>
<feature type="domain" description="OmpA-like" evidence="7">
    <location>
        <begin position="131"/>
        <end position="248"/>
    </location>
</feature>
<protein>
    <submittedName>
        <fullName evidence="8">Cell envelope biogenesis protein OmpA</fullName>
    </submittedName>
</protein>
<dbReference type="SUPFAM" id="SSF103088">
    <property type="entry name" value="OmpA-like"/>
    <property type="match status" value="1"/>
</dbReference>
<keyword evidence="2 4" id="KW-0472">Membrane</keyword>
<dbReference type="InterPro" id="IPR006665">
    <property type="entry name" value="OmpA-like"/>
</dbReference>
<dbReference type="InterPro" id="IPR006664">
    <property type="entry name" value="OMP_bac"/>
</dbReference>
<evidence type="ECO:0000256" key="2">
    <source>
        <dbReference type="ARBA" id="ARBA00023136"/>
    </source>
</evidence>
<accession>A0A2T3J4N4</accession>
<evidence type="ECO:0000256" key="4">
    <source>
        <dbReference type="PROSITE-ProRule" id="PRU00473"/>
    </source>
</evidence>
<keyword evidence="6" id="KW-0732">Signal</keyword>
<dbReference type="PROSITE" id="PS51123">
    <property type="entry name" value="OMPA_2"/>
    <property type="match status" value="1"/>
</dbReference>
<evidence type="ECO:0000256" key="6">
    <source>
        <dbReference type="SAM" id="SignalP"/>
    </source>
</evidence>
<dbReference type="InterPro" id="IPR022511">
    <property type="entry name" value="PdsO"/>
</dbReference>
<dbReference type="PANTHER" id="PTHR30329:SF21">
    <property type="entry name" value="LIPOPROTEIN YIAD-RELATED"/>
    <property type="match status" value="1"/>
</dbReference>
<dbReference type="Gene3D" id="3.30.1330.60">
    <property type="entry name" value="OmpA-like domain"/>
    <property type="match status" value="1"/>
</dbReference>
<gene>
    <name evidence="8" type="ORF">C9I99_04380</name>
</gene>
<dbReference type="CDD" id="cd07185">
    <property type="entry name" value="OmpA_C-like"/>
    <property type="match status" value="1"/>
</dbReference>
<dbReference type="InterPro" id="IPR036737">
    <property type="entry name" value="OmpA-like_sf"/>
</dbReference>
<feature type="chain" id="PRO_5015523162" evidence="6">
    <location>
        <begin position="26"/>
        <end position="255"/>
    </location>
</feature>